<dbReference type="Pfam" id="PF23562">
    <property type="entry name" value="AMP-binding_C_3"/>
    <property type="match status" value="1"/>
</dbReference>
<reference evidence="4" key="2">
    <citation type="journal article" date="2023" name="IMA Fungus">
        <title>Comparative genomic study of the Penicillium genus elucidates a diverse pangenome and 15 lateral gene transfer events.</title>
        <authorList>
            <person name="Petersen C."/>
            <person name="Sorensen T."/>
            <person name="Nielsen M.R."/>
            <person name="Sondergaard T.E."/>
            <person name="Sorensen J.L."/>
            <person name="Fitzpatrick D.A."/>
            <person name="Frisvad J.C."/>
            <person name="Nielsen K.L."/>
        </authorList>
    </citation>
    <scope>NUCLEOTIDE SEQUENCE</scope>
    <source>
        <strain evidence="4">IBT 3081</strain>
    </source>
</reference>
<reference evidence="4" key="1">
    <citation type="submission" date="2022-12" db="EMBL/GenBank/DDBJ databases">
        <authorList>
            <person name="Petersen C."/>
        </authorList>
    </citation>
    <scope>NUCLEOTIDE SEQUENCE</scope>
    <source>
        <strain evidence="4">IBT 3081</strain>
    </source>
</reference>
<evidence type="ECO:0000256" key="1">
    <source>
        <dbReference type="ARBA" id="ARBA00022450"/>
    </source>
</evidence>
<dbReference type="PANTHER" id="PTHR43439:SF2">
    <property type="entry name" value="ENZYME, PUTATIVE (JCVI)-RELATED"/>
    <property type="match status" value="1"/>
</dbReference>
<dbReference type="InterPro" id="IPR051414">
    <property type="entry name" value="Adenylate-forming_Reductase"/>
</dbReference>
<dbReference type="InterPro" id="IPR013120">
    <property type="entry name" value="FAR_NAD-bd"/>
</dbReference>
<proteinExistence type="predicted"/>
<keyword evidence="1" id="KW-0596">Phosphopantetheine</keyword>
<dbReference type="InterPro" id="IPR036736">
    <property type="entry name" value="ACP-like_sf"/>
</dbReference>
<dbReference type="GeneID" id="81459819"/>
<name>A0A9W9SUU3_9EURO</name>
<organism evidence="4 5">
    <name type="scientific">Penicillium concentricum</name>
    <dbReference type="NCBI Taxonomy" id="293559"/>
    <lineage>
        <taxon>Eukaryota</taxon>
        <taxon>Fungi</taxon>
        <taxon>Dikarya</taxon>
        <taxon>Ascomycota</taxon>
        <taxon>Pezizomycotina</taxon>
        <taxon>Eurotiomycetes</taxon>
        <taxon>Eurotiomycetidae</taxon>
        <taxon>Eurotiales</taxon>
        <taxon>Aspergillaceae</taxon>
        <taxon>Penicillium</taxon>
    </lineage>
</organism>
<gene>
    <name evidence="4" type="ORF">N7517_002906</name>
</gene>
<comment type="caution">
    <text evidence="4">The sequence shown here is derived from an EMBL/GenBank/DDBJ whole genome shotgun (WGS) entry which is preliminary data.</text>
</comment>
<dbReference type="SUPFAM" id="SSF51735">
    <property type="entry name" value="NAD(P)-binding Rossmann-fold domains"/>
    <property type="match status" value="1"/>
</dbReference>
<evidence type="ECO:0000313" key="5">
    <source>
        <dbReference type="Proteomes" id="UP001147752"/>
    </source>
</evidence>
<dbReference type="RefSeq" id="XP_056584771.1">
    <property type="nucleotide sequence ID" value="XM_056720636.1"/>
</dbReference>
<sequence length="757" mass="85171">MRLFVGLGSTECGSLIQYPTDPAHWNYCHFHASNGIHWRPVFESSEEQPTEYELVLHRHNSCKPYQGVFENFPDLDEWSTKDVFRKHPSIPDYWEYRYRIDDLVVFSTGEKMNPIPVESRVSGIPGIKAALVIGNKQLRPGMLIELDDPDHSLSYDSGLPFELQGPFKEAVGIENDQNSRDAQIDEELILIAVPDRAFIRTPKGTVNRNKTLELYKAEINDLYRSTDPSNAKGLNDLSLDMTSQDSLASDLTRLVEKIMANDSELDEQTDIFAAGFDSGQAQILAAVVGKALVRQTGQPERNITVDAVYRNPTPRKLAKFLTASQNPPGHDLEETSEFQEVLQRSALIPMLNVILVVYAKWVTRYSKTIPDTPANLEPNVSTNSGHHVLVTGSTGFVGSHTLRSLLRRQVVSQITCLNRSGANESKVCLQRFPGDESKNHSVQLNFKVADLSEPFLGLSEKTYYDLQDNVTHILHCQWAVDFNRPLTHFESNIKGIVGLIQFAHASKHNSQVIFLSSIATVRNWKEDRDVPEETLRSPETTETGYGESKLIASLLLDQSVNSAGVRSTIFRLGQVAGPIEEWPEGQHMSWPRRDWFPTLLEASVQLDCLPETLGSGNQIDWIPVDTVAELLSDLICSPRVYERDNSTNIRYYNLVNPHQIQFSDIVPLLAQRLGSSEPLEVVSLRDWVHRLSQSIDKPGSRSNPGLRLLGFFQGLARSEKAVTLDTTMIEERFPRLGQVGAVSDRWISLWLEQWGMA</sequence>
<feature type="domain" description="Thioester reductase (TE)" evidence="3">
    <location>
        <begin position="390"/>
        <end position="629"/>
    </location>
</feature>
<dbReference type="Gene3D" id="3.40.50.720">
    <property type="entry name" value="NAD(P)-binding Rossmann-like Domain"/>
    <property type="match status" value="1"/>
</dbReference>
<evidence type="ECO:0000259" key="3">
    <source>
        <dbReference type="Pfam" id="PF07993"/>
    </source>
</evidence>
<dbReference type="PANTHER" id="PTHR43439">
    <property type="entry name" value="PHENYLACETATE-COENZYME A LIGASE"/>
    <property type="match status" value="1"/>
</dbReference>
<dbReference type="GO" id="GO:0044550">
    <property type="term" value="P:secondary metabolite biosynthetic process"/>
    <property type="evidence" value="ECO:0007669"/>
    <property type="project" value="UniProtKB-ARBA"/>
</dbReference>
<dbReference type="SUPFAM" id="SSF56801">
    <property type="entry name" value="Acetyl-CoA synthetase-like"/>
    <property type="match status" value="1"/>
</dbReference>
<keyword evidence="2" id="KW-0597">Phosphoprotein</keyword>
<evidence type="ECO:0000256" key="2">
    <source>
        <dbReference type="ARBA" id="ARBA00022553"/>
    </source>
</evidence>
<keyword evidence="5" id="KW-1185">Reference proteome</keyword>
<dbReference type="InterPro" id="IPR036291">
    <property type="entry name" value="NAD(P)-bd_dom_sf"/>
</dbReference>
<dbReference type="Gene3D" id="1.10.1200.10">
    <property type="entry name" value="ACP-like"/>
    <property type="match status" value="1"/>
</dbReference>
<dbReference type="OrthoDB" id="429813at2759"/>
<dbReference type="Proteomes" id="UP001147752">
    <property type="component" value="Unassembled WGS sequence"/>
</dbReference>
<evidence type="ECO:0000313" key="4">
    <source>
        <dbReference type="EMBL" id="KAJ5384995.1"/>
    </source>
</evidence>
<dbReference type="AlphaFoldDB" id="A0A9W9SUU3"/>
<protein>
    <submittedName>
        <fullName evidence="4">Male sterility NAD-binding</fullName>
    </submittedName>
</protein>
<dbReference type="Pfam" id="PF07993">
    <property type="entry name" value="NAD_binding_4"/>
    <property type="match status" value="1"/>
</dbReference>
<accession>A0A9W9SUU3</accession>
<dbReference type="EMBL" id="JAPZBT010000001">
    <property type="protein sequence ID" value="KAJ5384995.1"/>
    <property type="molecule type" value="Genomic_DNA"/>
</dbReference>